<feature type="transmembrane region" description="Helical" evidence="1">
    <location>
        <begin position="46"/>
        <end position="66"/>
    </location>
</feature>
<proteinExistence type="predicted"/>
<keyword evidence="1" id="KW-1133">Transmembrane helix</keyword>
<feature type="non-terminal residue" evidence="3">
    <location>
        <position position="203"/>
    </location>
</feature>
<feature type="transmembrane region" description="Helical" evidence="1">
    <location>
        <begin position="117"/>
        <end position="140"/>
    </location>
</feature>
<dbReference type="EMBL" id="MU807130">
    <property type="protein sequence ID" value="KAJ3831983.1"/>
    <property type="molecule type" value="Genomic_DNA"/>
</dbReference>
<reference evidence="3" key="1">
    <citation type="submission" date="2022-08" db="EMBL/GenBank/DDBJ databases">
        <authorList>
            <consortium name="DOE Joint Genome Institute"/>
            <person name="Min B."/>
            <person name="Riley R."/>
            <person name="Sierra-Patev S."/>
            <person name="Naranjo-Ortiz M."/>
            <person name="Looney B."/>
            <person name="Konkel Z."/>
            <person name="Slot J.C."/>
            <person name="Sakamoto Y."/>
            <person name="Steenwyk J.L."/>
            <person name="Rokas A."/>
            <person name="Carro J."/>
            <person name="Camarero S."/>
            <person name="Ferreira P."/>
            <person name="Molpeceres G."/>
            <person name="Ruiz-Duenas F.J."/>
            <person name="Serrano A."/>
            <person name="Henrissat B."/>
            <person name="Drula E."/>
            <person name="Hughes K.W."/>
            <person name="Mata J.L."/>
            <person name="Ishikawa N.K."/>
            <person name="Vargas-Isla R."/>
            <person name="Ushijima S."/>
            <person name="Smith C.A."/>
            <person name="Ahrendt S."/>
            <person name="Andreopoulos W."/>
            <person name="He G."/>
            <person name="Labutti K."/>
            <person name="Lipzen A."/>
            <person name="Ng V."/>
            <person name="Sandor L."/>
            <person name="Barry K."/>
            <person name="Martinez A.T."/>
            <person name="Xiao Y."/>
            <person name="Gibbons J.G."/>
            <person name="Terashima K."/>
            <person name="Hibbett D.S."/>
            <person name="Grigoriev I.V."/>
        </authorList>
    </citation>
    <scope>NUCLEOTIDE SEQUENCE</scope>
    <source>
        <strain evidence="3">TFB9207</strain>
    </source>
</reference>
<evidence type="ECO:0000313" key="3">
    <source>
        <dbReference type="EMBL" id="KAJ3831983.1"/>
    </source>
</evidence>
<dbReference type="Pfam" id="PF20153">
    <property type="entry name" value="DUF6535"/>
    <property type="match status" value="1"/>
</dbReference>
<feature type="transmembrane region" description="Helical" evidence="1">
    <location>
        <begin position="177"/>
        <end position="201"/>
    </location>
</feature>
<keyword evidence="4" id="KW-1185">Reference proteome</keyword>
<evidence type="ECO:0000256" key="1">
    <source>
        <dbReference type="SAM" id="Phobius"/>
    </source>
</evidence>
<gene>
    <name evidence="3" type="ORF">F5878DRAFT_496924</name>
</gene>
<name>A0AA38NWL8_9AGAR</name>
<accession>A0AA38NWL8</accession>
<dbReference type="Proteomes" id="UP001163846">
    <property type="component" value="Unassembled WGS sequence"/>
</dbReference>
<keyword evidence="1" id="KW-0472">Membrane</keyword>
<organism evidence="3 4">
    <name type="scientific">Lentinula raphanica</name>
    <dbReference type="NCBI Taxonomy" id="153919"/>
    <lineage>
        <taxon>Eukaryota</taxon>
        <taxon>Fungi</taxon>
        <taxon>Dikarya</taxon>
        <taxon>Basidiomycota</taxon>
        <taxon>Agaricomycotina</taxon>
        <taxon>Agaricomycetes</taxon>
        <taxon>Agaricomycetidae</taxon>
        <taxon>Agaricales</taxon>
        <taxon>Marasmiineae</taxon>
        <taxon>Omphalotaceae</taxon>
        <taxon>Lentinula</taxon>
    </lineage>
</organism>
<evidence type="ECO:0000259" key="2">
    <source>
        <dbReference type="Pfam" id="PF20153"/>
    </source>
</evidence>
<feature type="domain" description="DUF6535" evidence="2">
    <location>
        <begin position="22"/>
        <end position="201"/>
    </location>
</feature>
<evidence type="ECO:0000313" key="4">
    <source>
        <dbReference type="Proteomes" id="UP001163846"/>
    </source>
</evidence>
<feature type="non-terminal residue" evidence="3">
    <location>
        <position position="1"/>
    </location>
</feature>
<dbReference type="InterPro" id="IPR045338">
    <property type="entry name" value="DUF6535"/>
</dbReference>
<protein>
    <recommendedName>
        <fullName evidence="2">DUF6535 domain-containing protein</fullName>
    </recommendedName>
</protein>
<dbReference type="AlphaFoldDB" id="A0AA38NWL8"/>
<keyword evidence="1" id="KW-0812">Transmembrane</keyword>
<sequence>DYEEKYDPDPLGDEMKENARVWKVYLDEAESHDFEMITGFRDTIDALLVFAALFSAVVTSFIIAAISSLQPDFGEITAKLLIEQTKLLRAAGNTTLINSIPESSVDLQNASPGTNDIWINGLFFTSLALSLATALLSVLVKQWLQAYENLPSGNAKERAMIHHFRYTGLINWKVPEIIGILPLILHMSLGLFLIGLSLYVLEL</sequence>
<comment type="caution">
    <text evidence="3">The sequence shown here is derived from an EMBL/GenBank/DDBJ whole genome shotgun (WGS) entry which is preliminary data.</text>
</comment>